<dbReference type="SUPFAM" id="SSF47384">
    <property type="entry name" value="Homodimeric domain of signal transducing histidine kinase"/>
    <property type="match status" value="1"/>
</dbReference>
<dbReference type="InterPro" id="IPR001789">
    <property type="entry name" value="Sig_transdc_resp-reg_receiver"/>
</dbReference>
<gene>
    <name evidence="9" type="ORF">ENR15_17040</name>
</gene>
<name>A0A7C3VIG6_9CYAN</name>
<dbReference type="SUPFAM" id="SSF52172">
    <property type="entry name" value="CheY-like"/>
    <property type="match status" value="1"/>
</dbReference>
<evidence type="ECO:0000256" key="1">
    <source>
        <dbReference type="ARBA" id="ARBA00000085"/>
    </source>
</evidence>
<proteinExistence type="predicted"/>
<protein>
    <recommendedName>
        <fullName evidence="2">histidine kinase</fullName>
        <ecNumber evidence="2">2.7.13.3</ecNumber>
    </recommendedName>
</protein>
<dbReference type="AlphaFoldDB" id="A0A7C3VIG6"/>
<feature type="domain" description="Response regulatory" evidence="8">
    <location>
        <begin position="4"/>
        <end position="123"/>
    </location>
</feature>
<feature type="modified residue" description="4-aspartylphosphate" evidence="6">
    <location>
        <position position="58"/>
    </location>
</feature>
<dbReference type="Gene3D" id="3.30.565.10">
    <property type="entry name" value="Histidine kinase-like ATPase, C-terminal domain"/>
    <property type="match status" value="1"/>
</dbReference>
<dbReference type="SMART" id="SM00388">
    <property type="entry name" value="HisKA"/>
    <property type="match status" value="1"/>
</dbReference>
<dbReference type="InterPro" id="IPR003594">
    <property type="entry name" value="HATPase_dom"/>
</dbReference>
<sequence>MTQKILFVDDEESFPSLIRRHFRKQIRAGEMDCVFAANGLEALQTIQADAEVDIVFTDINMPQMDGLTLLEKVHAFKPQMKMVVVSAYNDMKNIRTAMNRGAFDFLTKPIDFQDLEITIQRAIKEVAELKESQNRLHSVQTQMIQSEKMSALGELIAGVAHEINNPVGFITANLETTEEYLTGLAEVVQLYQKQFPDINEVISEKVKDVDVEYIIDDIPELVSSMKEGTQRIVNLSTSLRTFSRSDVSNKVEFNIHDGIDSTVTILKHRLKANIQRPEIKIVKEYGDLPLVECFPGQLNQVFMNLIANAIDALDEYNDGLDFEAAEAHLNIIAITTKVTGNSEKVAIQIKDTGKGIPQEAINKIFEHLFTTKPPGKGTGLGLYISRQIVEERHRGKLMCNSTPGEGTEFIIEIPIVSPPD</sequence>
<feature type="domain" description="Histidine kinase" evidence="7">
    <location>
        <begin position="158"/>
        <end position="417"/>
    </location>
</feature>
<organism evidence="9">
    <name type="scientific">Planktothricoides sp. SpSt-374</name>
    <dbReference type="NCBI Taxonomy" id="2282167"/>
    <lineage>
        <taxon>Bacteria</taxon>
        <taxon>Bacillati</taxon>
        <taxon>Cyanobacteriota</taxon>
        <taxon>Cyanophyceae</taxon>
        <taxon>Oscillatoriophycideae</taxon>
        <taxon>Oscillatoriales</taxon>
        <taxon>Oscillatoriaceae</taxon>
        <taxon>Planktothricoides</taxon>
    </lineage>
</organism>
<dbReference type="PANTHER" id="PTHR43065:SF48">
    <property type="entry name" value="HISTIDINE KINASE"/>
    <property type="match status" value="1"/>
</dbReference>
<reference evidence="9" key="1">
    <citation type="journal article" date="2020" name="mSystems">
        <title>Genome- and Community-Level Interaction Insights into Carbon Utilization and Element Cycling Functions of Hydrothermarchaeota in Hydrothermal Sediment.</title>
        <authorList>
            <person name="Zhou Z."/>
            <person name="Liu Y."/>
            <person name="Xu W."/>
            <person name="Pan J."/>
            <person name="Luo Z.H."/>
            <person name="Li M."/>
        </authorList>
    </citation>
    <scope>NUCLEOTIDE SEQUENCE [LARGE SCALE GENOMIC DNA]</scope>
    <source>
        <strain evidence="9">SpSt-374</strain>
    </source>
</reference>
<dbReference type="CDD" id="cd17536">
    <property type="entry name" value="REC_YesN-like"/>
    <property type="match status" value="1"/>
</dbReference>
<dbReference type="Pfam" id="PF00072">
    <property type="entry name" value="Response_reg"/>
    <property type="match status" value="1"/>
</dbReference>
<evidence type="ECO:0000256" key="4">
    <source>
        <dbReference type="ARBA" id="ARBA00022777"/>
    </source>
</evidence>
<keyword evidence="3 6" id="KW-0597">Phosphoprotein</keyword>
<dbReference type="SUPFAM" id="SSF55874">
    <property type="entry name" value="ATPase domain of HSP90 chaperone/DNA topoisomerase II/histidine kinase"/>
    <property type="match status" value="1"/>
</dbReference>
<dbReference type="EC" id="2.7.13.3" evidence="2"/>
<dbReference type="Gene3D" id="1.10.287.130">
    <property type="match status" value="1"/>
</dbReference>
<dbReference type="InterPro" id="IPR005467">
    <property type="entry name" value="His_kinase_dom"/>
</dbReference>
<keyword evidence="4 9" id="KW-0808">Transferase</keyword>
<evidence type="ECO:0000256" key="3">
    <source>
        <dbReference type="ARBA" id="ARBA00022553"/>
    </source>
</evidence>
<dbReference type="Pfam" id="PF02518">
    <property type="entry name" value="HATPase_c"/>
    <property type="match status" value="1"/>
</dbReference>
<dbReference type="InterPro" id="IPR004358">
    <property type="entry name" value="Sig_transdc_His_kin-like_C"/>
</dbReference>
<keyword evidence="4 9" id="KW-0418">Kinase</keyword>
<evidence type="ECO:0000259" key="8">
    <source>
        <dbReference type="PROSITE" id="PS50110"/>
    </source>
</evidence>
<comment type="catalytic activity">
    <reaction evidence="1">
        <text>ATP + protein L-histidine = ADP + protein N-phospho-L-histidine.</text>
        <dbReference type="EC" id="2.7.13.3"/>
    </reaction>
</comment>
<evidence type="ECO:0000313" key="9">
    <source>
        <dbReference type="EMBL" id="HGG02294.1"/>
    </source>
</evidence>
<dbReference type="InterPro" id="IPR003661">
    <property type="entry name" value="HisK_dim/P_dom"/>
</dbReference>
<dbReference type="EMBL" id="DSPX01000173">
    <property type="protein sequence ID" value="HGG02294.1"/>
    <property type="molecule type" value="Genomic_DNA"/>
</dbReference>
<evidence type="ECO:0000259" key="7">
    <source>
        <dbReference type="PROSITE" id="PS50109"/>
    </source>
</evidence>
<keyword evidence="5" id="KW-0902">Two-component regulatory system</keyword>
<dbReference type="PROSITE" id="PS50110">
    <property type="entry name" value="RESPONSE_REGULATORY"/>
    <property type="match status" value="1"/>
</dbReference>
<dbReference type="InterPro" id="IPR036890">
    <property type="entry name" value="HATPase_C_sf"/>
</dbReference>
<dbReference type="PRINTS" id="PR00344">
    <property type="entry name" value="BCTRLSENSOR"/>
</dbReference>
<comment type="caution">
    <text evidence="9">The sequence shown here is derived from an EMBL/GenBank/DDBJ whole genome shotgun (WGS) entry which is preliminary data.</text>
</comment>
<evidence type="ECO:0000256" key="5">
    <source>
        <dbReference type="ARBA" id="ARBA00023012"/>
    </source>
</evidence>
<dbReference type="InterPro" id="IPR036097">
    <property type="entry name" value="HisK_dim/P_sf"/>
</dbReference>
<dbReference type="PANTHER" id="PTHR43065">
    <property type="entry name" value="SENSOR HISTIDINE KINASE"/>
    <property type="match status" value="1"/>
</dbReference>
<dbReference type="CDD" id="cd00082">
    <property type="entry name" value="HisKA"/>
    <property type="match status" value="1"/>
</dbReference>
<dbReference type="SMART" id="SM00387">
    <property type="entry name" value="HATPase_c"/>
    <property type="match status" value="1"/>
</dbReference>
<evidence type="ECO:0000256" key="2">
    <source>
        <dbReference type="ARBA" id="ARBA00012438"/>
    </source>
</evidence>
<dbReference type="SMART" id="SM00448">
    <property type="entry name" value="REC"/>
    <property type="match status" value="1"/>
</dbReference>
<accession>A0A7C3VIG6</accession>
<evidence type="ECO:0000256" key="6">
    <source>
        <dbReference type="PROSITE-ProRule" id="PRU00169"/>
    </source>
</evidence>
<dbReference type="Gene3D" id="3.40.50.2300">
    <property type="match status" value="1"/>
</dbReference>
<dbReference type="PROSITE" id="PS50109">
    <property type="entry name" value="HIS_KIN"/>
    <property type="match status" value="1"/>
</dbReference>
<dbReference type="InterPro" id="IPR011006">
    <property type="entry name" value="CheY-like_superfamily"/>
</dbReference>
<dbReference type="GO" id="GO:0000155">
    <property type="term" value="F:phosphorelay sensor kinase activity"/>
    <property type="evidence" value="ECO:0007669"/>
    <property type="project" value="InterPro"/>
</dbReference>